<dbReference type="NCBIfam" id="TIGR04183">
    <property type="entry name" value="Por_Secre_tail"/>
    <property type="match status" value="1"/>
</dbReference>
<evidence type="ECO:0000259" key="9">
    <source>
        <dbReference type="Pfam" id="PF00082"/>
    </source>
</evidence>
<dbReference type="InterPro" id="IPR015500">
    <property type="entry name" value="Peptidase_S8_subtilisin-rel"/>
</dbReference>
<feature type="domain" description="Peptidase S8/S53" evidence="9">
    <location>
        <begin position="162"/>
        <end position="437"/>
    </location>
</feature>
<feature type="active site" description="Charge relay system" evidence="6">
    <location>
        <position position="171"/>
    </location>
</feature>
<protein>
    <submittedName>
        <fullName evidence="11">S8 family serine peptidase</fullName>
    </submittedName>
</protein>
<dbReference type="SUPFAM" id="SSF52743">
    <property type="entry name" value="Subtilisin-like"/>
    <property type="match status" value="1"/>
</dbReference>
<reference evidence="11 12" key="1">
    <citation type="submission" date="2021-03" db="EMBL/GenBank/DDBJ databases">
        <title>Winogradskyella sp. nov., isolated from costal sediment.</title>
        <authorList>
            <person name="Gao C."/>
        </authorList>
    </citation>
    <scope>NUCLEOTIDE SEQUENCE [LARGE SCALE GENOMIC DNA]</scope>
    <source>
        <strain evidence="11 12">DF17</strain>
    </source>
</reference>
<accession>A0ABS3SXA7</accession>
<evidence type="ECO:0000256" key="3">
    <source>
        <dbReference type="ARBA" id="ARBA00022729"/>
    </source>
</evidence>
<evidence type="ECO:0000256" key="6">
    <source>
        <dbReference type="PROSITE-ProRule" id="PRU01240"/>
    </source>
</evidence>
<keyword evidence="2 6" id="KW-0645">Protease</keyword>
<dbReference type="PROSITE" id="PS00137">
    <property type="entry name" value="SUBTILASE_HIS"/>
    <property type="match status" value="1"/>
</dbReference>
<dbReference type="PROSITE" id="PS00138">
    <property type="entry name" value="SUBTILASE_SER"/>
    <property type="match status" value="1"/>
</dbReference>
<dbReference type="InterPro" id="IPR036852">
    <property type="entry name" value="Peptidase_S8/S53_dom_sf"/>
</dbReference>
<keyword evidence="5 6" id="KW-0720">Serine protease</keyword>
<dbReference type="Pfam" id="PF18962">
    <property type="entry name" value="Por_Secre_tail"/>
    <property type="match status" value="1"/>
</dbReference>
<sequence>MKNFTFFTAFLLFTIVLGAQSSDVLDNSILVQLKPTNNNKQLSPFEKLQQGDLSDLNSQYGLTDIILTGIRKNQDTYAMYFANSQTIEDVVRDYSDTGLFVYVEPNFKGSAAGQSFELLSTLPNDSAFGFQWGMHNDGSFPLGNPQEGVDIQMDEAWQIEQGDETIIAVIDSGVKLDHPELAGRLWTNENEILDGIDNDNNGYIDDVDGWNFAYNNNNLSDDVGHGSNIAGVIAANPNNGVGFAGVNWNCKIMNVKMLNSDNAYLDGAWAINAVQYAIDQGAKIINMSWGSSFNSATLNAVIQNGYANGVVFVASMMNFDNNTPYYPVAFPEVIAVGSIDPDGQRSSPFPWSAASGSNFGPHIDVVAPGNYTVNISHTSDTNYTSYWAGTSQAAPHVAGVASLLLAQDPQLTPMQIRDILRNTADDLTGNPIEDTVGFDDYYGAGRLNAYSALLSVLSVNENSTLEAALYPNPLRDQVTTISFGTLFSGDINVYNITGALVFNYKINEPTIEAKIELPNMNQGIYVMEIVDKQSAVKIVKKLVIKE</sequence>
<dbReference type="Proteomes" id="UP000676776">
    <property type="component" value="Unassembled WGS sequence"/>
</dbReference>
<evidence type="ECO:0000256" key="1">
    <source>
        <dbReference type="ARBA" id="ARBA00011073"/>
    </source>
</evidence>
<dbReference type="Pfam" id="PF00082">
    <property type="entry name" value="Peptidase_S8"/>
    <property type="match status" value="1"/>
</dbReference>
<dbReference type="PANTHER" id="PTHR43806:SF11">
    <property type="entry name" value="CEREVISIN-RELATED"/>
    <property type="match status" value="1"/>
</dbReference>
<dbReference type="PRINTS" id="PR00723">
    <property type="entry name" value="SUBTILISIN"/>
</dbReference>
<feature type="active site" description="Charge relay system" evidence="6">
    <location>
        <position position="391"/>
    </location>
</feature>
<dbReference type="PROSITE" id="PS00136">
    <property type="entry name" value="SUBTILASE_ASP"/>
    <property type="match status" value="1"/>
</dbReference>
<proteinExistence type="inferred from homology"/>
<dbReference type="InterPro" id="IPR050131">
    <property type="entry name" value="Peptidase_S8_subtilisin-like"/>
</dbReference>
<dbReference type="RefSeq" id="WP_208151911.1">
    <property type="nucleotide sequence ID" value="NZ_JAGEVF010000001.1"/>
</dbReference>
<evidence type="ECO:0000256" key="8">
    <source>
        <dbReference type="SAM" id="SignalP"/>
    </source>
</evidence>
<dbReference type="InterPro" id="IPR023828">
    <property type="entry name" value="Peptidase_S8_Ser-AS"/>
</dbReference>
<evidence type="ECO:0000256" key="4">
    <source>
        <dbReference type="ARBA" id="ARBA00022801"/>
    </source>
</evidence>
<comment type="similarity">
    <text evidence="1 6 7">Belongs to the peptidase S8 family.</text>
</comment>
<evidence type="ECO:0000256" key="5">
    <source>
        <dbReference type="ARBA" id="ARBA00022825"/>
    </source>
</evidence>
<feature type="active site" description="Charge relay system" evidence="6">
    <location>
        <position position="225"/>
    </location>
</feature>
<evidence type="ECO:0000256" key="7">
    <source>
        <dbReference type="RuleBase" id="RU003355"/>
    </source>
</evidence>
<dbReference type="InterPro" id="IPR022398">
    <property type="entry name" value="Peptidase_S8_His-AS"/>
</dbReference>
<evidence type="ECO:0000313" key="12">
    <source>
        <dbReference type="Proteomes" id="UP000676776"/>
    </source>
</evidence>
<dbReference type="CDD" id="cd07473">
    <property type="entry name" value="Peptidases_S8_Subtilisin_like"/>
    <property type="match status" value="1"/>
</dbReference>
<dbReference type="InterPro" id="IPR034204">
    <property type="entry name" value="PfSUB1-like_cat_dom"/>
</dbReference>
<keyword evidence="4 6" id="KW-0378">Hydrolase</keyword>
<dbReference type="EMBL" id="JAGEVF010000001">
    <property type="protein sequence ID" value="MBO3115128.1"/>
    <property type="molecule type" value="Genomic_DNA"/>
</dbReference>
<dbReference type="InterPro" id="IPR023827">
    <property type="entry name" value="Peptidase_S8_Asp-AS"/>
</dbReference>
<keyword evidence="3 8" id="KW-0732">Signal</keyword>
<evidence type="ECO:0000256" key="2">
    <source>
        <dbReference type="ARBA" id="ARBA00022670"/>
    </source>
</evidence>
<dbReference type="Gene3D" id="3.40.50.200">
    <property type="entry name" value="Peptidase S8/S53 domain"/>
    <property type="match status" value="1"/>
</dbReference>
<feature type="signal peptide" evidence="8">
    <location>
        <begin position="1"/>
        <end position="21"/>
    </location>
</feature>
<feature type="domain" description="Secretion system C-terminal sorting" evidence="10">
    <location>
        <begin position="469"/>
        <end position="544"/>
    </location>
</feature>
<organism evidence="11 12">
    <name type="scientific">Winogradskyella pelagia</name>
    <dbReference type="NCBI Taxonomy" id="2819984"/>
    <lineage>
        <taxon>Bacteria</taxon>
        <taxon>Pseudomonadati</taxon>
        <taxon>Bacteroidota</taxon>
        <taxon>Flavobacteriia</taxon>
        <taxon>Flavobacteriales</taxon>
        <taxon>Flavobacteriaceae</taxon>
        <taxon>Winogradskyella</taxon>
    </lineage>
</organism>
<dbReference type="InterPro" id="IPR000209">
    <property type="entry name" value="Peptidase_S8/S53_dom"/>
</dbReference>
<feature type="chain" id="PRO_5046543498" evidence="8">
    <location>
        <begin position="22"/>
        <end position="546"/>
    </location>
</feature>
<evidence type="ECO:0000313" key="11">
    <source>
        <dbReference type="EMBL" id="MBO3115128.1"/>
    </source>
</evidence>
<evidence type="ECO:0000259" key="10">
    <source>
        <dbReference type="Pfam" id="PF18962"/>
    </source>
</evidence>
<dbReference type="PANTHER" id="PTHR43806">
    <property type="entry name" value="PEPTIDASE S8"/>
    <property type="match status" value="1"/>
</dbReference>
<dbReference type="InterPro" id="IPR026444">
    <property type="entry name" value="Secre_tail"/>
</dbReference>
<gene>
    <name evidence="11" type="ORF">J4050_00120</name>
</gene>
<comment type="caution">
    <text evidence="11">The sequence shown here is derived from an EMBL/GenBank/DDBJ whole genome shotgun (WGS) entry which is preliminary data.</text>
</comment>
<dbReference type="PROSITE" id="PS51892">
    <property type="entry name" value="SUBTILASE"/>
    <property type="match status" value="1"/>
</dbReference>
<name>A0ABS3SXA7_9FLAO</name>
<keyword evidence="12" id="KW-1185">Reference proteome</keyword>